<dbReference type="GO" id="GO:0003677">
    <property type="term" value="F:DNA binding"/>
    <property type="evidence" value="ECO:0007669"/>
    <property type="project" value="UniProtKB-KW"/>
</dbReference>
<feature type="domain" description="RNA polymerase sigma-70 region 2" evidence="6">
    <location>
        <begin position="22"/>
        <end position="86"/>
    </location>
</feature>
<keyword evidence="2" id="KW-0805">Transcription regulation</keyword>
<gene>
    <name evidence="8" type="ORF">GKD95_00050</name>
</gene>
<dbReference type="Pfam" id="PF08281">
    <property type="entry name" value="Sigma70_r4_2"/>
    <property type="match status" value="1"/>
</dbReference>
<evidence type="ECO:0000259" key="7">
    <source>
        <dbReference type="Pfam" id="PF08281"/>
    </source>
</evidence>
<comment type="similarity">
    <text evidence="1">Belongs to the sigma-70 factor family. ECF subfamily.</text>
</comment>
<dbReference type="GeneID" id="90660310"/>
<dbReference type="Proteomes" id="UP000461506">
    <property type="component" value="Unassembled WGS sequence"/>
</dbReference>
<name>A0A1Q6QNR1_9FIRM</name>
<dbReference type="PANTHER" id="PTHR43133">
    <property type="entry name" value="RNA POLYMERASE ECF-TYPE SIGMA FACTO"/>
    <property type="match status" value="1"/>
</dbReference>
<sequence>MVSDETAYRKYLAGDEAAAQLLVERYGDALTLYINGVLGDIHEAEDLMIEAFAHIFARERPIQDGCFKAYLYKTGRNLALRCKTRRRFFLPLEELPFELPDEALAETGLFQNEQHQQLYAALGKLKKEYRETLFLVYFEELSYRQAAQVLGRTEQQVTNLVYRGKQQLKQLLEQEGYQYEN</sequence>
<dbReference type="Pfam" id="PF04542">
    <property type="entry name" value="Sigma70_r2"/>
    <property type="match status" value="1"/>
</dbReference>
<dbReference type="InterPro" id="IPR013324">
    <property type="entry name" value="RNA_pol_sigma_r3/r4-like"/>
</dbReference>
<keyword evidence="4" id="KW-0238">DNA-binding</keyword>
<accession>A0A1Q6QNR1</accession>
<dbReference type="AlphaFoldDB" id="A0A1Q6QNR1"/>
<dbReference type="InterPro" id="IPR007627">
    <property type="entry name" value="RNA_pol_sigma70_r2"/>
</dbReference>
<evidence type="ECO:0000256" key="5">
    <source>
        <dbReference type="ARBA" id="ARBA00023163"/>
    </source>
</evidence>
<dbReference type="Gene3D" id="1.10.10.10">
    <property type="entry name" value="Winged helix-like DNA-binding domain superfamily/Winged helix DNA-binding domain"/>
    <property type="match status" value="1"/>
</dbReference>
<reference evidence="8 9" key="1">
    <citation type="journal article" date="2019" name="Nat. Med.">
        <title>A library of human gut bacterial isolates paired with longitudinal multiomics data enables mechanistic microbiome research.</title>
        <authorList>
            <person name="Poyet M."/>
            <person name="Groussin M."/>
            <person name="Gibbons S.M."/>
            <person name="Avila-Pacheco J."/>
            <person name="Jiang X."/>
            <person name="Kearney S.M."/>
            <person name="Perrotta A.R."/>
            <person name="Berdy B."/>
            <person name="Zhao S."/>
            <person name="Lieberman T.D."/>
            <person name="Swanson P.K."/>
            <person name="Smith M."/>
            <person name="Roesemann S."/>
            <person name="Alexander J.E."/>
            <person name="Rich S.A."/>
            <person name="Livny J."/>
            <person name="Vlamakis H."/>
            <person name="Clish C."/>
            <person name="Bullock K."/>
            <person name="Deik A."/>
            <person name="Scott J."/>
            <person name="Pierce K.A."/>
            <person name="Xavier R.J."/>
            <person name="Alm E.J."/>
        </authorList>
    </citation>
    <scope>NUCLEOTIDE SEQUENCE [LARGE SCALE GENOMIC DNA]</scope>
    <source>
        <strain evidence="8 9">BIOML-A1</strain>
    </source>
</reference>
<dbReference type="InterPro" id="IPR013325">
    <property type="entry name" value="RNA_pol_sigma_r2"/>
</dbReference>
<dbReference type="InterPro" id="IPR014284">
    <property type="entry name" value="RNA_pol_sigma-70_dom"/>
</dbReference>
<dbReference type="RefSeq" id="WP_005934461.1">
    <property type="nucleotide sequence ID" value="NZ_CABVEJ010000001.1"/>
</dbReference>
<dbReference type="PANTHER" id="PTHR43133:SF8">
    <property type="entry name" value="RNA POLYMERASE SIGMA FACTOR HI_1459-RELATED"/>
    <property type="match status" value="1"/>
</dbReference>
<evidence type="ECO:0000259" key="6">
    <source>
        <dbReference type="Pfam" id="PF04542"/>
    </source>
</evidence>
<proteinExistence type="inferred from homology"/>
<dbReference type="SUPFAM" id="SSF88946">
    <property type="entry name" value="Sigma2 domain of RNA polymerase sigma factors"/>
    <property type="match status" value="1"/>
</dbReference>
<evidence type="ECO:0000313" key="9">
    <source>
        <dbReference type="Proteomes" id="UP000461506"/>
    </source>
</evidence>
<protein>
    <submittedName>
        <fullName evidence="8">Sigma-70 family RNA polymerase sigma factor</fullName>
    </submittedName>
</protein>
<dbReference type="EMBL" id="WKQN01000001">
    <property type="protein sequence ID" value="MSC61760.1"/>
    <property type="molecule type" value="Genomic_DNA"/>
</dbReference>
<evidence type="ECO:0000256" key="3">
    <source>
        <dbReference type="ARBA" id="ARBA00023082"/>
    </source>
</evidence>
<dbReference type="GO" id="GO:0006352">
    <property type="term" value="P:DNA-templated transcription initiation"/>
    <property type="evidence" value="ECO:0007669"/>
    <property type="project" value="InterPro"/>
</dbReference>
<dbReference type="SUPFAM" id="SSF88659">
    <property type="entry name" value="Sigma3 and sigma4 domains of RNA polymerase sigma factors"/>
    <property type="match status" value="1"/>
</dbReference>
<feature type="domain" description="RNA polymerase sigma factor 70 region 4 type 2" evidence="7">
    <location>
        <begin position="116"/>
        <end position="168"/>
    </location>
</feature>
<dbReference type="InterPro" id="IPR036388">
    <property type="entry name" value="WH-like_DNA-bd_sf"/>
</dbReference>
<keyword evidence="3" id="KW-0731">Sigma factor</keyword>
<dbReference type="Gene3D" id="1.10.1740.10">
    <property type="match status" value="1"/>
</dbReference>
<keyword evidence="5" id="KW-0804">Transcription</keyword>
<dbReference type="InterPro" id="IPR013249">
    <property type="entry name" value="RNA_pol_sigma70_r4_t2"/>
</dbReference>
<comment type="caution">
    <text evidence="8">The sequence shown here is derived from an EMBL/GenBank/DDBJ whole genome shotgun (WGS) entry which is preliminary data.</text>
</comment>
<organism evidence="8 9">
    <name type="scientific">Faecalibacterium prausnitzii</name>
    <dbReference type="NCBI Taxonomy" id="853"/>
    <lineage>
        <taxon>Bacteria</taxon>
        <taxon>Bacillati</taxon>
        <taxon>Bacillota</taxon>
        <taxon>Clostridia</taxon>
        <taxon>Eubacteriales</taxon>
        <taxon>Oscillospiraceae</taxon>
        <taxon>Faecalibacterium</taxon>
    </lineage>
</organism>
<evidence type="ECO:0000256" key="2">
    <source>
        <dbReference type="ARBA" id="ARBA00023015"/>
    </source>
</evidence>
<dbReference type="InterPro" id="IPR039425">
    <property type="entry name" value="RNA_pol_sigma-70-like"/>
</dbReference>
<dbReference type="NCBIfam" id="TIGR02937">
    <property type="entry name" value="sigma70-ECF"/>
    <property type="match status" value="1"/>
</dbReference>
<evidence type="ECO:0000313" key="8">
    <source>
        <dbReference type="EMBL" id="MSC61760.1"/>
    </source>
</evidence>
<dbReference type="GO" id="GO:0016987">
    <property type="term" value="F:sigma factor activity"/>
    <property type="evidence" value="ECO:0007669"/>
    <property type="project" value="UniProtKB-KW"/>
</dbReference>
<evidence type="ECO:0000256" key="4">
    <source>
        <dbReference type="ARBA" id="ARBA00023125"/>
    </source>
</evidence>
<dbReference type="KEGG" id="fpra:CG447_00710"/>
<evidence type="ECO:0000256" key="1">
    <source>
        <dbReference type="ARBA" id="ARBA00010641"/>
    </source>
</evidence>